<comment type="caution">
    <text evidence="1">The sequence shown here is derived from an EMBL/GenBank/DDBJ whole genome shotgun (WGS) entry which is preliminary data.</text>
</comment>
<protein>
    <submittedName>
        <fullName evidence="1">Uncharacterized protein</fullName>
    </submittedName>
</protein>
<proteinExistence type="predicted"/>
<organism evidence="1 2">
    <name type="scientific">Phyllobacterium leguminum</name>
    <dbReference type="NCBI Taxonomy" id="314237"/>
    <lineage>
        <taxon>Bacteria</taxon>
        <taxon>Pseudomonadati</taxon>
        <taxon>Pseudomonadota</taxon>
        <taxon>Alphaproteobacteria</taxon>
        <taxon>Hyphomicrobiales</taxon>
        <taxon>Phyllobacteriaceae</taxon>
        <taxon>Phyllobacterium</taxon>
    </lineage>
</organism>
<dbReference type="AlphaFoldDB" id="A0A318SY63"/>
<dbReference type="EMBL" id="QJTF01000028">
    <property type="protein sequence ID" value="PYE86332.1"/>
    <property type="molecule type" value="Genomic_DNA"/>
</dbReference>
<reference evidence="1 2" key="1">
    <citation type="submission" date="2018-06" db="EMBL/GenBank/DDBJ databases">
        <title>Genomic Encyclopedia of Type Strains, Phase III (KMG-III): the genomes of soil and plant-associated and newly described type strains.</title>
        <authorList>
            <person name="Whitman W."/>
        </authorList>
    </citation>
    <scope>NUCLEOTIDE SEQUENCE [LARGE SCALE GENOMIC DNA]</scope>
    <source>
        <strain evidence="1 2">ORS 1419</strain>
    </source>
</reference>
<evidence type="ECO:0000313" key="1">
    <source>
        <dbReference type="EMBL" id="PYE86332.1"/>
    </source>
</evidence>
<sequence>MASMEIERSLCHCSTFSKFTELGWGLDQAVQVFLNGLFFTMPVHNYL</sequence>
<name>A0A318SY63_9HYPH</name>
<evidence type="ECO:0000313" key="2">
    <source>
        <dbReference type="Proteomes" id="UP000247454"/>
    </source>
</evidence>
<keyword evidence="2" id="KW-1185">Reference proteome</keyword>
<gene>
    <name evidence="1" type="ORF">C7477_12834</name>
</gene>
<accession>A0A318SY63</accession>
<dbReference type="Proteomes" id="UP000247454">
    <property type="component" value="Unassembled WGS sequence"/>
</dbReference>